<dbReference type="CDD" id="cd03334">
    <property type="entry name" value="Fab1_TCP"/>
    <property type="match status" value="1"/>
</dbReference>
<dbReference type="InterPro" id="IPR017455">
    <property type="entry name" value="Znf_FYVE-rel"/>
</dbReference>
<dbReference type="Gene3D" id="3.30.800.10">
    <property type="entry name" value="Phosphatidylinositol Phosphate Kinase II Beta"/>
    <property type="match status" value="1"/>
</dbReference>
<evidence type="ECO:0000259" key="13">
    <source>
        <dbReference type="PROSITE" id="PS51455"/>
    </source>
</evidence>
<dbReference type="InterPro" id="IPR027484">
    <property type="entry name" value="PInositol-4-P-5-kinase_N"/>
</dbReference>
<dbReference type="SUPFAM" id="SSF52029">
    <property type="entry name" value="GroEL apical domain-like"/>
    <property type="match status" value="1"/>
</dbReference>
<dbReference type="EMBL" id="JABTTQ020001174">
    <property type="protein sequence ID" value="KAK6134153.1"/>
    <property type="molecule type" value="Genomic_DNA"/>
</dbReference>
<dbReference type="InterPro" id="IPR027483">
    <property type="entry name" value="PInositol-4-P-4/5-kinase_C_sf"/>
</dbReference>
<dbReference type="EC" id="2.7.1.150" evidence="1"/>
<evidence type="ECO:0000256" key="2">
    <source>
        <dbReference type="ARBA" id="ARBA00022679"/>
    </source>
</evidence>
<evidence type="ECO:0000256" key="3">
    <source>
        <dbReference type="ARBA" id="ARBA00022723"/>
    </source>
</evidence>
<comment type="caution">
    <text evidence="14">The sequence shown here is derived from an EMBL/GenBank/DDBJ whole genome shotgun (WGS) entry which is preliminary data.</text>
</comment>
<keyword evidence="3" id="KW-0479">Metal-binding</keyword>
<feature type="region of interest" description="Disordered" evidence="11">
    <location>
        <begin position="118"/>
        <end position="148"/>
    </location>
</feature>
<dbReference type="PROSITE" id="PS51455">
    <property type="entry name" value="PIPK"/>
    <property type="match status" value="1"/>
</dbReference>
<sequence>MLGNCCSMGMHDSSLLHFIQKVRSWISLGISDSNSMLRGFETMDSNRNICCICERTILKSDLKYHCQTCGSLLCKNCIHDRASSDGVGSSHSKETDEAVFNIKSCKLCLKLGLPSKSGRKCSGKVYPSSESPRQSPEPPSPSFSGDIFGGHSPHCSTSRSDEDEGEHSTSHFFSAPTECFNVDSSSVSDRHEFYNSMSLGSSPSDSPSRLHITSGRVGHDSDLVSSTADDIGDEAENNLFTYDDEDDDVGDSGFVISPTANIDTIFSDKEKQHHDNKEPWRAVVEGHFRALVSQLLQGQGIIAVKDNRADDWVDIVTAMAWQAAKFIKPNTSRGGSMDPCDYLKVKCVASGNPSESKLIKGVVCTKNIKHKRMLSQYKNARLLILGGALEYQRVPNQLASFEKLLQQENDHLKTIVSKIEAHRPNVLLVEKSVSSYALEHLLAKEISLVLNVKRPLLERIARCTGASLTPSTEHISTTRLGHCELFHLEKVPEEHEPVNQFNKKPSKTLMFFEGCPRRLGCTVVLRGSYREELKKVKHVVQYAVFAAYHLSLETSFLADEGASLPKSPTKSSHFVPETMTLDTAISTIPDSVGITSYDSLELGLQESLSELGNTGYDDISILNEFRYSEALSEACNENLSLDVNLDGVMPTCPSMRNETLTESLGQNEGQSGEVVELATPVKTDNAEASSEYVSANDSHQSILVSFSSHCMVNGTVCERSRLLRIKFYGTSDKPLGRYLRDDLFDQSNICRSCKESAEAHVVCYTHQHANLTINVKRLPSVKLPGEQDGKIWMWHRCLRCAHIDGVPPATRRVVMSDAAWGLSFGKFLELSFSSHTTGNRVASCGHSLQRDCLSMVAFFRYSPISILTVCLPPSILEFGGPGEQIWMRNETNELFSKAKSLHAEISGFLEAFKIKSLSLVDEFSDANELHDHILELNDMLSKEKSYYEDLLQLADKDIPEQDQAAFDIFEINRLRHSLLIGSRVWDRRLYLLDNLLKSSSPKTPIDVASLIGLKDYDIYTKGSSFDLGREDNMPEYTKLDECPIESIPSNNGGPNFSRLEGDEMIQGEENDANITPLERHPSAASILSDKIDSAWSGTELAPNTDASETPAQVIKKDNPSFRRLMGPTRVYSFDSAQRLQERIRKGLPPSSLYLSNLRSFHASGDYRYMVRDPVMNVQRTYSQVSPREAEKLNLSPSFISPVSILPEGARLMVPQNSQNDVVVAVYDNEPSSVISYALSSKEYENWIAGRPNVPEGGSSFRLLKKTNSLASDLSTWQPTGSLDLDYMNYGSFSSEDASYFADHNSSSPHIRISFEDESSNAAGKVTKTELESFEEFAPEYFKYLTDTLSSGSPTCLAKVLGIYQVTVKHMKGGKEVKMDLMVMENLFFRRSISKVYDLKGSSRSRYNSDTMGANKVLLDMNLLETLRTNPIFLGSKAKRTLERAVWNDTSFLASVDVMDYSLLVGVDEERKELVMGIIDFMRQYTWDKHLETWVKASGILGGPKNASPTIISPKQYKKRFRKAMTTYFLTVPDQWSS</sequence>
<dbReference type="PROSITE" id="PS50178">
    <property type="entry name" value="ZF_FYVE"/>
    <property type="match status" value="1"/>
</dbReference>
<dbReference type="Pfam" id="PF01504">
    <property type="entry name" value="PIP5K"/>
    <property type="match status" value="1"/>
</dbReference>
<dbReference type="PANTHER" id="PTHR45748:SF14">
    <property type="entry name" value="1-PHOSPHATIDYLINOSITOL-3-PHOSPHATE 5-KINASE FAB1C-RELATED"/>
    <property type="match status" value="1"/>
</dbReference>
<evidence type="ECO:0000313" key="14">
    <source>
        <dbReference type="EMBL" id="KAK6134153.1"/>
    </source>
</evidence>
<gene>
    <name evidence="14" type="ORF">DH2020_032103</name>
</gene>
<keyword evidence="7" id="KW-0862">Zinc</keyword>
<feature type="domain" description="PIPK" evidence="13">
    <location>
        <begin position="1197"/>
        <end position="1528"/>
    </location>
</feature>
<evidence type="ECO:0000256" key="5">
    <source>
        <dbReference type="ARBA" id="ARBA00022771"/>
    </source>
</evidence>
<name>A0ABR0VG66_REHGL</name>
<keyword evidence="2 10" id="KW-0808">Transferase</keyword>
<evidence type="ECO:0000256" key="1">
    <source>
        <dbReference type="ARBA" id="ARBA00012009"/>
    </source>
</evidence>
<protein>
    <recommendedName>
        <fullName evidence="1">1-phosphatidylinositol-3-phosphate 5-kinase</fullName>
        <ecNumber evidence="1">2.7.1.150</ecNumber>
    </recommendedName>
</protein>
<dbReference type="SMART" id="SM00330">
    <property type="entry name" value="PIPKc"/>
    <property type="match status" value="1"/>
</dbReference>
<evidence type="ECO:0000256" key="6">
    <source>
        <dbReference type="ARBA" id="ARBA00022777"/>
    </source>
</evidence>
<dbReference type="CDD" id="cd00065">
    <property type="entry name" value="FYVE_like_SF"/>
    <property type="match status" value="1"/>
</dbReference>
<keyword evidence="6 10" id="KW-0418">Kinase</keyword>
<dbReference type="InterPro" id="IPR027409">
    <property type="entry name" value="GroEL-like_apical_dom_sf"/>
</dbReference>
<accession>A0ABR0VG66</accession>
<keyword evidence="5 9" id="KW-0863">Zinc-finger</keyword>
<dbReference type="PANTHER" id="PTHR45748">
    <property type="entry name" value="1-PHOSPHATIDYLINOSITOL 3-PHOSPHATE 5-KINASE-RELATED"/>
    <property type="match status" value="1"/>
</dbReference>
<evidence type="ECO:0000256" key="7">
    <source>
        <dbReference type="ARBA" id="ARBA00022833"/>
    </source>
</evidence>
<dbReference type="Gene3D" id="3.50.7.10">
    <property type="entry name" value="GroEL"/>
    <property type="match status" value="1"/>
</dbReference>
<dbReference type="InterPro" id="IPR002498">
    <property type="entry name" value="PInositol-4-P-4/5-kinase_core"/>
</dbReference>
<dbReference type="Proteomes" id="UP001318860">
    <property type="component" value="Unassembled WGS sequence"/>
</dbReference>
<keyword evidence="15" id="KW-1185">Reference proteome</keyword>
<evidence type="ECO:0000256" key="4">
    <source>
        <dbReference type="ARBA" id="ARBA00022741"/>
    </source>
</evidence>
<dbReference type="SUPFAM" id="SSF56104">
    <property type="entry name" value="SAICAR synthase-like"/>
    <property type="match status" value="1"/>
</dbReference>
<proteinExistence type="predicted"/>
<feature type="compositionally biased region" description="Low complexity" evidence="11">
    <location>
        <begin position="197"/>
        <end position="207"/>
    </location>
</feature>
<feature type="region of interest" description="Disordered" evidence="11">
    <location>
        <begin position="197"/>
        <end position="230"/>
    </location>
</feature>
<feature type="domain" description="FYVE-type" evidence="12">
    <location>
        <begin position="44"/>
        <end position="110"/>
    </location>
</feature>
<reference evidence="14 15" key="1">
    <citation type="journal article" date="2021" name="Comput. Struct. Biotechnol. J.">
        <title>De novo genome assembly of the potent medicinal plant Rehmannia glutinosa using nanopore technology.</title>
        <authorList>
            <person name="Ma L."/>
            <person name="Dong C."/>
            <person name="Song C."/>
            <person name="Wang X."/>
            <person name="Zheng X."/>
            <person name="Niu Y."/>
            <person name="Chen S."/>
            <person name="Feng W."/>
        </authorList>
    </citation>
    <scope>NUCLEOTIDE SEQUENCE [LARGE SCALE GENOMIC DNA]</scope>
    <source>
        <strain evidence="14">DH-2019</strain>
    </source>
</reference>
<evidence type="ECO:0000256" key="11">
    <source>
        <dbReference type="SAM" id="MobiDB-lite"/>
    </source>
</evidence>
<evidence type="ECO:0000259" key="12">
    <source>
        <dbReference type="PROSITE" id="PS50178"/>
    </source>
</evidence>
<dbReference type="InterPro" id="IPR044769">
    <property type="entry name" value="PIKfyve_PIPKc"/>
</dbReference>
<evidence type="ECO:0000256" key="9">
    <source>
        <dbReference type="PROSITE-ProRule" id="PRU00091"/>
    </source>
</evidence>
<evidence type="ECO:0000256" key="8">
    <source>
        <dbReference type="ARBA" id="ARBA00022840"/>
    </source>
</evidence>
<evidence type="ECO:0000256" key="10">
    <source>
        <dbReference type="PROSITE-ProRule" id="PRU00781"/>
    </source>
</evidence>
<dbReference type="InterPro" id="IPR002423">
    <property type="entry name" value="Cpn60/GroEL/TCP-1"/>
</dbReference>
<dbReference type="Gene3D" id="3.30.810.10">
    <property type="entry name" value="2-Layer Sandwich"/>
    <property type="match status" value="1"/>
</dbReference>
<keyword evidence="4 10" id="KW-0547">Nucleotide-binding</keyword>
<organism evidence="14 15">
    <name type="scientific">Rehmannia glutinosa</name>
    <name type="common">Chinese foxglove</name>
    <dbReference type="NCBI Taxonomy" id="99300"/>
    <lineage>
        <taxon>Eukaryota</taxon>
        <taxon>Viridiplantae</taxon>
        <taxon>Streptophyta</taxon>
        <taxon>Embryophyta</taxon>
        <taxon>Tracheophyta</taxon>
        <taxon>Spermatophyta</taxon>
        <taxon>Magnoliopsida</taxon>
        <taxon>eudicotyledons</taxon>
        <taxon>Gunneridae</taxon>
        <taxon>Pentapetalae</taxon>
        <taxon>asterids</taxon>
        <taxon>lamiids</taxon>
        <taxon>Lamiales</taxon>
        <taxon>Orobanchaceae</taxon>
        <taxon>Rehmannieae</taxon>
        <taxon>Rehmannia</taxon>
    </lineage>
</organism>
<evidence type="ECO:0000313" key="15">
    <source>
        <dbReference type="Proteomes" id="UP001318860"/>
    </source>
</evidence>
<dbReference type="CDD" id="cd17300">
    <property type="entry name" value="PIPKc_PIKfyve"/>
    <property type="match status" value="1"/>
</dbReference>
<keyword evidence="8 10" id="KW-0067">ATP-binding</keyword>
<dbReference type="Pfam" id="PF00118">
    <property type="entry name" value="Cpn60_TCP1"/>
    <property type="match status" value="1"/>
</dbReference>